<dbReference type="AlphaFoldDB" id="A0A0G1RQS0"/>
<evidence type="ECO:0000313" key="1">
    <source>
        <dbReference type="EMBL" id="KKU32308.1"/>
    </source>
</evidence>
<reference evidence="1 2" key="1">
    <citation type="journal article" date="2015" name="Nature">
        <title>rRNA introns, odd ribosomes, and small enigmatic genomes across a large radiation of phyla.</title>
        <authorList>
            <person name="Brown C.T."/>
            <person name="Hug L.A."/>
            <person name="Thomas B.C."/>
            <person name="Sharon I."/>
            <person name="Castelle C.J."/>
            <person name="Singh A."/>
            <person name="Wilkins M.J."/>
            <person name="Williams K.H."/>
            <person name="Banfield J.F."/>
        </authorList>
    </citation>
    <scope>NUCLEOTIDE SEQUENCE [LARGE SCALE GENOMIC DNA]</scope>
</reference>
<gene>
    <name evidence="1" type="ORF">UX47_C0014G0001</name>
</gene>
<sequence>YYRAIPLNLIHTTQAQLYLSIFSTLPKGVSMLQTTTNLTLNGFPWPRLSLGSLQPTDVVNFQIICPPEFVAILNTNLGAAFNGFESRYEVAMTGQDANDGNNVAIQFIEKIGMGIFVLHTIGLARYGGKWQFMKTTQTIQTYKVQGNPYLFIPSLSGQVWLADKVNEIMKGEKGIPSSSKHVEPTYPDGTIKFWNPFRGFGVISAKEGDVYFDLGDIHRLIPSRARLYLNAGKKVHFQAKPVSGKSCPFKATSVVW</sequence>
<dbReference type="EMBL" id="LCMI01000014">
    <property type="protein sequence ID" value="KKU32308.1"/>
    <property type="molecule type" value="Genomic_DNA"/>
</dbReference>
<name>A0A0G1RQS0_9BACT</name>
<dbReference type="InterPro" id="IPR012340">
    <property type="entry name" value="NA-bd_OB-fold"/>
</dbReference>
<proteinExistence type="predicted"/>
<evidence type="ECO:0000313" key="2">
    <source>
        <dbReference type="Proteomes" id="UP000034794"/>
    </source>
</evidence>
<feature type="non-terminal residue" evidence="1">
    <location>
        <position position="1"/>
    </location>
</feature>
<organism evidence="1 2">
    <name type="scientific">Candidatus Collierbacteria bacterium GW2011_GWA2_46_26</name>
    <dbReference type="NCBI Taxonomy" id="1618381"/>
    <lineage>
        <taxon>Bacteria</taxon>
        <taxon>Candidatus Collieribacteriota</taxon>
    </lineage>
</organism>
<accession>A0A0G1RQS0</accession>
<protein>
    <submittedName>
        <fullName evidence="1">Uncharacterized protein</fullName>
    </submittedName>
</protein>
<dbReference type="Proteomes" id="UP000034794">
    <property type="component" value="Unassembled WGS sequence"/>
</dbReference>
<dbReference type="Gene3D" id="2.40.50.140">
    <property type="entry name" value="Nucleic acid-binding proteins"/>
    <property type="match status" value="1"/>
</dbReference>
<comment type="caution">
    <text evidence="1">The sequence shown here is derived from an EMBL/GenBank/DDBJ whole genome shotgun (WGS) entry which is preliminary data.</text>
</comment>
<dbReference type="SUPFAM" id="SSF50249">
    <property type="entry name" value="Nucleic acid-binding proteins"/>
    <property type="match status" value="1"/>
</dbReference>